<dbReference type="GO" id="GO:0006352">
    <property type="term" value="P:DNA-templated transcription initiation"/>
    <property type="evidence" value="ECO:0007669"/>
    <property type="project" value="InterPro"/>
</dbReference>
<dbReference type="InterPro" id="IPR053183">
    <property type="entry name" value="ASL1"/>
</dbReference>
<dbReference type="InterPro" id="IPR014284">
    <property type="entry name" value="RNA_pol_sigma-70_dom"/>
</dbReference>
<proteinExistence type="predicted"/>
<dbReference type="InterPro" id="IPR017853">
    <property type="entry name" value="GH"/>
</dbReference>
<name>A0A927QZ76_9ACTN</name>
<dbReference type="NCBIfam" id="TIGR02937">
    <property type="entry name" value="sigma70-ECF"/>
    <property type="match status" value="1"/>
</dbReference>
<keyword evidence="2" id="KW-0812">Transmembrane</keyword>
<sequence>MSGTGRIGPDTRMVVAARAGDPRALDALVASSLPLVYNIVGRAMNGHADTDDVVQETLLRLVRHLSELRDPAAFRSWLVAIAVRQVRDWQQRWTTTQASQATGAVPGSPDDVPDPGADFAEVTILRLGLTDQRREVAEATRWLDPDDRELLALWWLEETGELNRADLAAALGLSGEHTAVRVHRMKEQLHTARTVVRALRARPGCPDLYAATADWTGEPGPLWRKRLSRHIRDCVRCLRQDADLLPVDRLLAGLPLLPLPAGLAEQLSAVTAGSTAGTVVGPVSGPTAAYPSIGQSGASHSGAAPSAASHAAPSGGLGKVFGMGAHGVAGPVTVAAAVAGLVVAVLLAVQMTKPSAPESTAADQAGGATATASPTPTPTVSGVTPTPRRATPTPTARTSTRAAVPAGPARTSDKKGVAVWNFSGVSQALGQSKASWYYTWSTHHQGISTPSGVDFVPMIWGRDNVDSRSIAQAKSAGPYLLGFNEPDMAGQANMSVDEALTLWPKLAATGSTLGSPAVAFGGATPGGWLDRFMSGAKSRGHRVDFIALHWYGGDFVTANAVSQLKQYLQAVYQRYRLPIWLTEYALIDFSDGKVRFPSQQQQAAFVTASTKMLGGLSYLHRYAWFGLPATDKDLSGLFRSGTQPTEVGRAFRAAG</sequence>
<dbReference type="AlphaFoldDB" id="A0A927QZ76"/>
<protein>
    <submittedName>
        <fullName evidence="5">RNA polymerase sigma factor (Sigma-70 family)</fullName>
    </submittedName>
</protein>
<keyword evidence="2" id="KW-0472">Membrane</keyword>
<evidence type="ECO:0000256" key="2">
    <source>
        <dbReference type="SAM" id="Phobius"/>
    </source>
</evidence>
<evidence type="ECO:0000259" key="3">
    <source>
        <dbReference type="Pfam" id="PF04542"/>
    </source>
</evidence>
<dbReference type="Proteomes" id="UP000649753">
    <property type="component" value="Unassembled WGS sequence"/>
</dbReference>
<dbReference type="GO" id="GO:0003700">
    <property type="term" value="F:DNA-binding transcription factor activity"/>
    <property type="evidence" value="ECO:0007669"/>
    <property type="project" value="InterPro"/>
</dbReference>
<dbReference type="EMBL" id="JADBEB010000001">
    <property type="protein sequence ID" value="MBE1487303.1"/>
    <property type="molecule type" value="Genomic_DNA"/>
</dbReference>
<feature type="domain" description="RNA polymerase sigma-70 region 2" evidence="3">
    <location>
        <begin position="28"/>
        <end position="89"/>
    </location>
</feature>
<feature type="region of interest" description="Disordered" evidence="1">
    <location>
        <begin position="291"/>
        <end position="313"/>
    </location>
</feature>
<comment type="caution">
    <text evidence="5">The sequence shown here is derived from an EMBL/GenBank/DDBJ whole genome shotgun (WGS) entry which is preliminary data.</text>
</comment>
<keyword evidence="6" id="KW-1185">Reference proteome</keyword>
<organism evidence="5 6">
    <name type="scientific">Plantactinospora soyae</name>
    <dbReference type="NCBI Taxonomy" id="1544732"/>
    <lineage>
        <taxon>Bacteria</taxon>
        <taxon>Bacillati</taxon>
        <taxon>Actinomycetota</taxon>
        <taxon>Actinomycetes</taxon>
        <taxon>Micromonosporales</taxon>
        <taxon>Micromonosporaceae</taxon>
        <taxon>Plantactinospora</taxon>
    </lineage>
</organism>
<feature type="domain" description="Asl1-like glycosyl hydrolase catalytic" evidence="4">
    <location>
        <begin position="429"/>
        <end position="651"/>
    </location>
</feature>
<feature type="region of interest" description="Disordered" evidence="1">
    <location>
        <begin position="357"/>
        <end position="412"/>
    </location>
</feature>
<reference evidence="5" key="1">
    <citation type="submission" date="2020-10" db="EMBL/GenBank/DDBJ databases">
        <title>Sequencing the genomes of 1000 actinobacteria strains.</title>
        <authorList>
            <person name="Klenk H.-P."/>
        </authorList>
    </citation>
    <scope>NUCLEOTIDE SEQUENCE</scope>
    <source>
        <strain evidence="5">DSM 46832</strain>
    </source>
</reference>
<dbReference type="Gene3D" id="3.20.20.80">
    <property type="entry name" value="Glycosidases"/>
    <property type="match status" value="1"/>
</dbReference>
<dbReference type="SUPFAM" id="SSF88946">
    <property type="entry name" value="Sigma2 domain of RNA polymerase sigma factors"/>
    <property type="match status" value="1"/>
</dbReference>
<dbReference type="RefSeq" id="WP_192767170.1">
    <property type="nucleotide sequence ID" value="NZ_JADBEB010000001.1"/>
</dbReference>
<keyword evidence="2" id="KW-1133">Transmembrane helix</keyword>
<dbReference type="InterPro" id="IPR013325">
    <property type="entry name" value="RNA_pol_sigma_r2"/>
</dbReference>
<feature type="compositionally biased region" description="Low complexity" evidence="1">
    <location>
        <begin position="360"/>
        <end position="403"/>
    </location>
</feature>
<dbReference type="Pfam" id="PF04542">
    <property type="entry name" value="Sigma70_r2"/>
    <property type="match status" value="1"/>
</dbReference>
<dbReference type="InterPro" id="IPR024655">
    <property type="entry name" value="Asl1_glyco_hydro_catalytic"/>
</dbReference>
<evidence type="ECO:0000313" key="6">
    <source>
        <dbReference type="Proteomes" id="UP000649753"/>
    </source>
</evidence>
<feature type="compositionally biased region" description="Low complexity" evidence="1">
    <location>
        <begin position="296"/>
        <end position="313"/>
    </location>
</feature>
<dbReference type="PANTHER" id="PTHR34154">
    <property type="entry name" value="ALKALI-SENSITIVE LINKAGE PROTEIN 1"/>
    <property type="match status" value="1"/>
</dbReference>
<dbReference type="InterPro" id="IPR007627">
    <property type="entry name" value="RNA_pol_sigma70_r2"/>
</dbReference>
<feature type="transmembrane region" description="Helical" evidence="2">
    <location>
        <begin position="328"/>
        <end position="349"/>
    </location>
</feature>
<gene>
    <name evidence="5" type="ORF">H4W31_002941</name>
</gene>
<dbReference type="PANTHER" id="PTHR34154:SF3">
    <property type="entry name" value="ALKALI-SENSITIVE LINKAGE PROTEIN 1"/>
    <property type="match status" value="1"/>
</dbReference>
<evidence type="ECO:0000313" key="5">
    <source>
        <dbReference type="EMBL" id="MBE1487303.1"/>
    </source>
</evidence>
<dbReference type="GO" id="GO:0071966">
    <property type="term" value="P:fungal-type cell wall polysaccharide metabolic process"/>
    <property type="evidence" value="ECO:0007669"/>
    <property type="project" value="TreeGrafter"/>
</dbReference>
<accession>A0A927QZ76</accession>
<evidence type="ECO:0000256" key="1">
    <source>
        <dbReference type="SAM" id="MobiDB-lite"/>
    </source>
</evidence>
<evidence type="ECO:0000259" key="4">
    <source>
        <dbReference type="Pfam" id="PF11790"/>
    </source>
</evidence>
<dbReference type="Pfam" id="PF11790">
    <property type="entry name" value="Glyco_hydro_cc"/>
    <property type="match status" value="1"/>
</dbReference>
<dbReference type="SUPFAM" id="SSF51445">
    <property type="entry name" value="(Trans)glycosidases"/>
    <property type="match status" value="1"/>
</dbReference>
<dbReference type="Gene3D" id="1.10.1740.10">
    <property type="match status" value="1"/>
</dbReference>